<gene>
    <name evidence="1" type="ORF">STRIC_1200</name>
</gene>
<name>G5K332_9STRE</name>
<comment type="caution">
    <text evidence="1">The sequence shown here is derived from an EMBL/GenBank/DDBJ whole genome shotgun (WGS) entry which is preliminary data.</text>
</comment>
<dbReference type="EMBL" id="AEUX02000006">
    <property type="protein sequence ID" value="EHI69541.1"/>
    <property type="molecule type" value="Genomic_DNA"/>
</dbReference>
<proteinExistence type="predicted"/>
<evidence type="ECO:0000313" key="1">
    <source>
        <dbReference type="EMBL" id="EHI69541.1"/>
    </source>
</evidence>
<dbReference type="STRING" id="764299.STRIC_1200"/>
<reference evidence="1 2" key="1">
    <citation type="journal article" date="2014" name="Int. J. Syst. Evol. Microbiol.">
        <title>Phylogenomics and the dynamic genome evolution of the genus Streptococcus.</title>
        <authorList>
            <consortium name="The Broad Institute Genome Sequencing Platform"/>
            <person name="Richards V.P."/>
            <person name="Palmer S.R."/>
            <person name="Pavinski Bitar P.D."/>
            <person name="Qin X."/>
            <person name="Weinstock G.M."/>
            <person name="Highlander S.K."/>
            <person name="Town C.D."/>
            <person name="Burne R.A."/>
            <person name="Stanhope M.J."/>
        </authorList>
    </citation>
    <scope>NUCLEOTIDE SEQUENCE [LARGE SCALE GENOMIC DNA]</scope>
    <source>
        <strain evidence="1 2">707-05</strain>
    </source>
</reference>
<evidence type="ECO:0000313" key="2">
    <source>
        <dbReference type="Proteomes" id="UP000003330"/>
    </source>
</evidence>
<dbReference type="Proteomes" id="UP000003330">
    <property type="component" value="Unassembled WGS sequence"/>
</dbReference>
<sequence length="535" mass="61585">MMNRDDLLQMLRATIPRDKTLLEAFLVYQALHFEEDWESLIKNFMTRDGQERVLVPVETFEAEISAFVRASFLSGVSDLASYTQTFGQTGLAKLNQLNQEEKDLVIEVALYNLVTRFQLLDSDGAYHSISHLTLLDKGDSANLVNVFRVANNLSDRISRDIEQFLLTYEPEVEELQQVVIEETEVIREIAFREEGFYLIASLEEDLSQLDLRTGQTEHLPAYERLNLSQKFDILSYFDQTRNDLSKLPNLRRGDFDSEIEMTPVYEGDQLLTYLEADGSVYDLKRPLTAMEESILEEISQTILAENTDKLIRLGIDLVSLDSKQRGILLDATGRFRLKDEDLLLLSEYAHASVTQLALTTELLQMGLAHDKERFFLTSQLDLEALRTVASTFLQDTLRIDEAVAFEEDKLKDPDLNFREWREAMTQPKEEKIPAQILQENPLVQDLLKRYPLGSMVSYKGQDFEVLEIEDANLNGLIRIELQNGYTELIEQNPVLYLRTLDEITQALYVSHAEIEEVEEPVPERQTYPPLLVIKH</sequence>
<keyword evidence="2" id="KW-1185">Reference proteome</keyword>
<organism evidence="1 2">
    <name type="scientific">Streptococcus ictaluri 707-05</name>
    <dbReference type="NCBI Taxonomy" id="764299"/>
    <lineage>
        <taxon>Bacteria</taxon>
        <taxon>Bacillati</taxon>
        <taxon>Bacillota</taxon>
        <taxon>Bacilli</taxon>
        <taxon>Lactobacillales</taxon>
        <taxon>Streptococcaceae</taxon>
        <taxon>Streptococcus</taxon>
    </lineage>
</organism>
<accession>G5K332</accession>
<dbReference type="AlphaFoldDB" id="G5K332"/>
<protein>
    <submittedName>
        <fullName evidence="1">Uncharacterized protein</fullName>
    </submittedName>
</protein>